<protein>
    <submittedName>
        <fullName evidence="1">Uncharacterized protein</fullName>
    </submittedName>
</protein>
<keyword evidence="2" id="KW-1185">Reference proteome</keyword>
<gene>
    <name evidence="1" type="ORF">CA54_57940</name>
</gene>
<evidence type="ECO:0000313" key="2">
    <source>
        <dbReference type="Proteomes" id="UP000320735"/>
    </source>
</evidence>
<accession>A0A5C6B611</accession>
<evidence type="ECO:0000313" key="1">
    <source>
        <dbReference type="EMBL" id="TWU07388.1"/>
    </source>
</evidence>
<dbReference type="OrthoDB" id="9848709at2"/>
<dbReference type="EMBL" id="SJPP01000003">
    <property type="protein sequence ID" value="TWU07388.1"/>
    <property type="molecule type" value="Genomic_DNA"/>
</dbReference>
<name>A0A5C6B611_9PLAN</name>
<organism evidence="1 2">
    <name type="scientific">Symmachiella macrocystis</name>
    <dbReference type="NCBI Taxonomy" id="2527985"/>
    <lineage>
        <taxon>Bacteria</taxon>
        <taxon>Pseudomonadati</taxon>
        <taxon>Planctomycetota</taxon>
        <taxon>Planctomycetia</taxon>
        <taxon>Planctomycetales</taxon>
        <taxon>Planctomycetaceae</taxon>
        <taxon>Symmachiella</taxon>
    </lineage>
</organism>
<dbReference type="RefSeq" id="WP_146374157.1">
    <property type="nucleotide sequence ID" value="NZ_SJPP01000003.1"/>
</dbReference>
<comment type="caution">
    <text evidence="1">The sequence shown here is derived from an EMBL/GenBank/DDBJ whole genome shotgun (WGS) entry which is preliminary data.</text>
</comment>
<dbReference type="AlphaFoldDB" id="A0A5C6B611"/>
<dbReference type="Proteomes" id="UP000320735">
    <property type="component" value="Unassembled WGS sequence"/>
</dbReference>
<reference evidence="1 2" key="1">
    <citation type="submission" date="2019-02" db="EMBL/GenBank/DDBJ databases">
        <title>Deep-cultivation of Planctomycetes and their phenomic and genomic characterization uncovers novel biology.</title>
        <authorList>
            <person name="Wiegand S."/>
            <person name="Jogler M."/>
            <person name="Boedeker C."/>
            <person name="Pinto D."/>
            <person name="Vollmers J."/>
            <person name="Rivas-Marin E."/>
            <person name="Kohn T."/>
            <person name="Peeters S.H."/>
            <person name="Heuer A."/>
            <person name="Rast P."/>
            <person name="Oberbeckmann S."/>
            <person name="Bunk B."/>
            <person name="Jeske O."/>
            <person name="Meyerdierks A."/>
            <person name="Storesund J.E."/>
            <person name="Kallscheuer N."/>
            <person name="Luecker S."/>
            <person name="Lage O.M."/>
            <person name="Pohl T."/>
            <person name="Merkel B.J."/>
            <person name="Hornburger P."/>
            <person name="Mueller R.-W."/>
            <person name="Bruemmer F."/>
            <person name="Labrenz M."/>
            <person name="Spormann A.M."/>
            <person name="Op Den Camp H."/>
            <person name="Overmann J."/>
            <person name="Amann R."/>
            <person name="Jetten M.S.M."/>
            <person name="Mascher T."/>
            <person name="Medema M.H."/>
            <person name="Devos D.P."/>
            <person name="Kaster A.-K."/>
            <person name="Ovreas L."/>
            <person name="Rohde M."/>
            <person name="Galperin M.Y."/>
            <person name="Jogler C."/>
        </authorList>
    </citation>
    <scope>NUCLEOTIDE SEQUENCE [LARGE SCALE GENOMIC DNA]</scope>
    <source>
        <strain evidence="1 2">CA54</strain>
    </source>
</reference>
<proteinExistence type="predicted"/>
<sequence length="132" mass="15074">MQWRQEPGGVLMADAPHGASIKECMEELFEYIESYLIPKNASVDCSYIRVEIWFDSGDIVVYPASLNTRERREKAVCLVTFADLLERSDELLDTLEARQANGDLKEGDELFDSIAREEIKKWASFQPVSKPL</sequence>